<organism evidence="1 2">
    <name type="scientific">Quercus suber</name>
    <name type="common">Cork oak</name>
    <dbReference type="NCBI Taxonomy" id="58331"/>
    <lineage>
        <taxon>Eukaryota</taxon>
        <taxon>Viridiplantae</taxon>
        <taxon>Streptophyta</taxon>
        <taxon>Embryophyta</taxon>
        <taxon>Tracheophyta</taxon>
        <taxon>Spermatophyta</taxon>
        <taxon>Magnoliopsida</taxon>
        <taxon>eudicotyledons</taxon>
        <taxon>Gunneridae</taxon>
        <taxon>Pentapetalae</taxon>
        <taxon>rosids</taxon>
        <taxon>fabids</taxon>
        <taxon>Fagales</taxon>
        <taxon>Fagaceae</taxon>
        <taxon>Quercus</taxon>
    </lineage>
</organism>
<sequence length="60" mass="6766">MAPPITLRTKLSIFTTSVRLFHASRASPLTQGIIITQALRQRCSHTQTQTQRLVSLFGER</sequence>
<gene>
    <name evidence="1" type="ORF">CFP56_024612</name>
</gene>
<protein>
    <submittedName>
        <fullName evidence="1">Uncharacterized protein</fullName>
    </submittedName>
</protein>
<name>A0AAW0K6S5_QUESU</name>
<reference evidence="1 2" key="1">
    <citation type="journal article" date="2018" name="Sci. Data">
        <title>The draft genome sequence of cork oak.</title>
        <authorList>
            <person name="Ramos A.M."/>
            <person name="Usie A."/>
            <person name="Barbosa P."/>
            <person name="Barros P.M."/>
            <person name="Capote T."/>
            <person name="Chaves I."/>
            <person name="Simoes F."/>
            <person name="Abreu I."/>
            <person name="Carrasquinho I."/>
            <person name="Faro C."/>
            <person name="Guimaraes J.B."/>
            <person name="Mendonca D."/>
            <person name="Nobrega F."/>
            <person name="Rodrigues L."/>
            <person name="Saibo N.J.M."/>
            <person name="Varela M.C."/>
            <person name="Egas C."/>
            <person name="Matos J."/>
            <person name="Miguel C.M."/>
            <person name="Oliveira M.M."/>
            <person name="Ricardo C.P."/>
            <person name="Goncalves S."/>
        </authorList>
    </citation>
    <scope>NUCLEOTIDE SEQUENCE [LARGE SCALE GENOMIC DNA]</scope>
    <source>
        <strain evidence="2">cv. HL8</strain>
    </source>
</reference>
<dbReference type="EMBL" id="PKMF04000385">
    <property type="protein sequence ID" value="KAK7834613.1"/>
    <property type="molecule type" value="Genomic_DNA"/>
</dbReference>
<accession>A0AAW0K6S5</accession>
<evidence type="ECO:0000313" key="2">
    <source>
        <dbReference type="Proteomes" id="UP000237347"/>
    </source>
</evidence>
<dbReference type="AlphaFoldDB" id="A0AAW0K6S5"/>
<proteinExistence type="predicted"/>
<keyword evidence="2" id="KW-1185">Reference proteome</keyword>
<evidence type="ECO:0000313" key="1">
    <source>
        <dbReference type="EMBL" id="KAK7834613.1"/>
    </source>
</evidence>
<dbReference type="Proteomes" id="UP000237347">
    <property type="component" value="Unassembled WGS sequence"/>
</dbReference>
<comment type="caution">
    <text evidence="1">The sequence shown here is derived from an EMBL/GenBank/DDBJ whole genome shotgun (WGS) entry which is preliminary data.</text>
</comment>